<dbReference type="SUPFAM" id="SSF54975">
    <property type="entry name" value="Acylphosphatase/BLUF domain-like"/>
    <property type="match status" value="1"/>
</dbReference>
<dbReference type="Gene3D" id="3.30.70.100">
    <property type="match status" value="1"/>
</dbReference>
<dbReference type="Pfam" id="PF04940">
    <property type="entry name" value="BLUF"/>
    <property type="match status" value="1"/>
</dbReference>
<dbReference type="InterPro" id="IPR007024">
    <property type="entry name" value="BLUF_domain"/>
</dbReference>
<gene>
    <name evidence="2" type="ORF">U6A24_10965</name>
</gene>
<sequence length="161" mass="19036">MIFVIFCLFCFEDIGANLQQRIMFELVYSSQVPKCPKRERMTSLNNHSIKYNEKHGISGSLVFYKRKFVGILEGEENNVKRLYQKIKKDSMHTKVSVLAKGFVWERQFTQWNMMYYLPKSNTSSHLEENFFSSNILNLVLLVDKKTYASQIFWGSVRDMFS</sequence>
<proteinExistence type="predicted"/>
<dbReference type="RefSeq" id="WP_324180016.1">
    <property type="nucleotide sequence ID" value="NZ_BAABAW010000006.1"/>
</dbReference>
<feature type="domain" description="BLUF" evidence="1">
    <location>
        <begin position="23"/>
        <end position="114"/>
    </location>
</feature>
<organism evidence="2 3">
    <name type="scientific">Aquimarina gracilis</name>
    <dbReference type="NCBI Taxonomy" id="874422"/>
    <lineage>
        <taxon>Bacteria</taxon>
        <taxon>Pseudomonadati</taxon>
        <taxon>Bacteroidota</taxon>
        <taxon>Flavobacteriia</taxon>
        <taxon>Flavobacteriales</taxon>
        <taxon>Flavobacteriaceae</taxon>
        <taxon>Aquimarina</taxon>
    </lineage>
</organism>
<reference evidence="2 3" key="1">
    <citation type="journal article" date="2013" name="Int. J. Syst. Evol. Microbiol.">
        <title>Aquimarina gracilis sp. nov., isolated from the gut microflora of a mussel, Mytilus coruscus, and emended description of Aquimarina spongiae.</title>
        <authorList>
            <person name="Park S.C."/>
            <person name="Choe H.N."/>
            <person name="Baik K.S."/>
            <person name="Seong C.N."/>
        </authorList>
    </citation>
    <scope>NUCLEOTIDE SEQUENCE [LARGE SCALE GENOMIC DNA]</scope>
    <source>
        <strain evidence="2 3">PSC32</strain>
    </source>
</reference>
<accession>A0ABU5ZVT3</accession>
<keyword evidence="3" id="KW-1185">Reference proteome</keyword>
<dbReference type="Proteomes" id="UP001327027">
    <property type="component" value="Unassembled WGS sequence"/>
</dbReference>
<dbReference type="PROSITE" id="PS50925">
    <property type="entry name" value="BLUF"/>
    <property type="match status" value="1"/>
</dbReference>
<evidence type="ECO:0000313" key="2">
    <source>
        <dbReference type="EMBL" id="MEB3345985.1"/>
    </source>
</evidence>
<comment type="caution">
    <text evidence="2">The sequence shown here is derived from an EMBL/GenBank/DDBJ whole genome shotgun (WGS) entry which is preliminary data.</text>
</comment>
<evidence type="ECO:0000313" key="3">
    <source>
        <dbReference type="Proteomes" id="UP001327027"/>
    </source>
</evidence>
<name>A0ABU5ZVT3_9FLAO</name>
<evidence type="ECO:0000259" key="1">
    <source>
        <dbReference type="PROSITE" id="PS50925"/>
    </source>
</evidence>
<protein>
    <submittedName>
        <fullName evidence="2">BLUF domain-containing protein</fullName>
    </submittedName>
</protein>
<dbReference type="SMART" id="SM01034">
    <property type="entry name" value="BLUF"/>
    <property type="match status" value="1"/>
</dbReference>
<dbReference type="InterPro" id="IPR036046">
    <property type="entry name" value="Acylphosphatase-like_dom_sf"/>
</dbReference>
<dbReference type="EMBL" id="JAYKLX010000005">
    <property type="protein sequence ID" value="MEB3345985.1"/>
    <property type="molecule type" value="Genomic_DNA"/>
</dbReference>